<dbReference type="EMBL" id="FPHC01000019">
    <property type="protein sequence ID" value="SFV51160.1"/>
    <property type="molecule type" value="Genomic_DNA"/>
</dbReference>
<sequence length="100" mass="11265">MKRVSKTTVAILVAGILPAVATADLTKHDKENIVTNCKKEIKKKGYGEGYTYKFIEVMEIDYGGYTMTGQIHKDSKHFGFNCLFDKKQKFTDIAIDPISK</sequence>
<reference evidence="1" key="1">
    <citation type="submission" date="2016-10" db="EMBL/GenBank/DDBJ databases">
        <authorList>
            <person name="de Groot N.N."/>
        </authorList>
    </citation>
    <scope>NUCLEOTIDE SEQUENCE</scope>
</reference>
<evidence type="ECO:0000313" key="1">
    <source>
        <dbReference type="EMBL" id="SFV51160.1"/>
    </source>
</evidence>
<organism evidence="1">
    <name type="scientific">hydrothermal vent metagenome</name>
    <dbReference type="NCBI Taxonomy" id="652676"/>
    <lineage>
        <taxon>unclassified sequences</taxon>
        <taxon>metagenomes</taxon>
        <taxon>ecological metagenomes</taxon>
    </lineage>
</organism>
<accession>A0A1W1BC29</accession>
<dbReference type="AlphaFoldDB" id="A0A1W1BC29"/>
<proteinExistence type="predicted"/>
<gene>
    <name evidence="1" type="ORF">MNB_SV-6-1457</name>
</gene>
<protein>
    <submittedName>
        <fullName evidence="1">Uncharacterized protein</fullName>
    </submittedName>
</protein>
<name>A0A1W1BC29_9ZZZZ</name>